<feature type="transmembrane region" description="Helical" evidence="2">
    <location>
        <begin position="178"/>
        <end position="195"/>
    </location>
</feature>
<reference evidence="4 5" key="1">
    <citation type="submission" date="2018-06" db="EMBL/GenBank/DDBJ databases">
        <title>Complete genome of Desulfovibrio marinus P48SEP.</title>
        <authorList>
            <person name="Crispim J.S."/>
            <person name="Vidigal P.M.P."/>
            <person name="Silva L.C.F."/>
            <person name="Araujo L.C."/>
            <person name="Laguardia C.N."/>
            <person name="Dias R.S."/>
            <person name="Sousa M.P."/>
            <person name="Paula S.O."/>
            <person name="Silva C."/>
        </authorList>
    </citation>
    <scope>NUCLEOTIDE SEQUENCE [LARGE SCALE GENOMIC DNA]</scope>
    <source>
        <strain evidence="4 5">P48SEP</strain>
    </source>
</reference>
<dbReference type="EMBL" id="QMIF01000005">
    <property type="protein sequence ID" value="TVM34085.1"/>
    <property type="molecule type" value="Genomic_DNA"/>
</dbReference>
<evidence type="ECO:0000313" key="5">
    <source>
        <dbReference type="Proteomes" id="UP000434052"/>
    </source>
</evidence>
<protein>
    <recommendedName>
        <fullName evidence="3">Transglutaminase-like domain-containing protein</fullName>
    </recommendedName>
</protein>
<dbReference type="SMART" id="SM00460">
    <property type="entry name" value="TGc"/>
    <property type="match status" value="1"/>
</dbReference>
<dbReference type="AlphaFoldDB" id="A0A6P1ZGF3"/>
<sequence>MKTPPFLIGLSLLLWGYATGMLWIGAALAAGFELRWLTRSRAVLELSDQAVTLFFDCCLLIAAGSALFLFLSPDDPPVGKTLLLWLPLVFAPLALAQAYSRRNRIPFSALARLPGRRRPDANTAPDNLRAGFDFLPVYAGMACVAAAGANPQRLLFYPAIAILTALFLFANRPARGRLSLFFIILVLALSTGFVTQDGIERAQRWARAYAQRMIKGPFEVRTAIGEIGELKISRRIVLRVELPHGMRPPLYLATSAYNFFDGSNWTASNATFVPLEPVPETDEYVLSPGAQTAGDVSASEGSPSIRIFQDLVRGEGLLPLPPHTASIAGMGADVVETSGLGAVLVDDAPGFIAYNATMRAGAHRLGPPLPIDGLVTPANRDVLEPIVQRLGLRDLEPAEAARRVQQYFHTNFSYSVVLERNRPELTPLQEFLTVSRSGHCEYFATAATLLLRQAGIPARYTMGYAVWEPGPDPGIYLVRESHAHSWPRYWSGERWMDIDPTPPLWLPEDTEALSPLQWLWDWRADTAFAFMRWRYAAQNSAARGWLLAGAGLLAVFLIVRIARRGGLRRRRMAETRRSRRAAAFGADSPFYTSIAVVERRMPRRSGEPVLAWLVRAGAMHLVPAARLHYRYRFDPRRDPDRDETLRSELETAAGEAGKGNPKNTPLQNRD</sequence>
<feature type="transmembrane region" description="Helical" evidence="2">
    <location>
        <begin position="82"/>
        <end position="99"/>
    </location>
</feature>
<keyword evidence="2" id="KW-0472">Membrane</keyword>
<dbReference type="InterPro" id="IPR002931">
    <property type="entry name" value="Transglutaminase-like"/>
</dbReference>
<name>A0A6P1ZGF3_9BACT</name>
<evidence type="ECO:0000313" key="4">
    <source>
        <dbReference type="EMBL" id="TVM34085.1"/>
    </source>
</evidence>
<dbReference type="SUPFAM" id="SSF54001">
    <property type="entry name" value="Cysteine proteinases"/>
    <property type="match status" value="1"/>
</dbReference>
<dbReference type="Pfam" id="PF01841">
    <property type="entry name" value="Transglut_core"/>
    <property type="match status" value="1"/>
</dbReference>
<feature type="transmembrane region" description="Helical" evidence="2">
    <location>
        <begin position="6"/>
        <end position="29"/>
    </location>
</feature>
<feature type="transmembrane region" description="Helical" evidence="2">
    <location>
        <begin position="154"/>
        <end position="171"/>
    </location>
</feature>
<proteinExistence type="predicted"/>
<evidence type="ECO:0000259" key="3">
    <source>
        <dbReference type="SMART" id="SM00460"/>
    </source>
</evidence>
<dbReference type="RefSeq" id="WP_144305081.1">
    <property type="nucleotide sequence ID" value="NZ_QMIF01000005.1"/>
</dbReference>
<feature type="region of interest" description="Disordered" evidence="1">
    <location>
        <begin position="637"/>
        <end position="670"/>
    </location>
</feature>
<organism evidence="4 5">
    <name type="scientific">Oceanidesulfovibrio marinus</name>
    <dbReference type="NCBI Taxonomy" id="370038"/>
    <lineage>
        <taxon>Bacteria</taxon>
        <taxon>Pseudomonadati</taxon>
        <taxon>Thermodesulfobacteriota</taxon>
        <taxon>Desulfovibrionia</taxon>
        <taxon>Desulfovibrionales</taxon>
        <taxon>Desulfovibrionaceae</taxon>
        <taxon>Oceanidesulfovibrio</taxon>
    </lineage>
</organism>
<evidence type="ECO:0000256" key="1">
    <source>
        <dbReference type="SAM" id="MobiDB-lite"/>
    </source>
</evidence>
<accession>A0A6P1ZGF3</accession>
<dbReference type="PANTHER" id="PTHR42736:SF1">
    <property type="entry name" value="PROTEIN-GLUTAMINE GAMMA-GLUTAMYLTRANSFERASE"/>
    <property type="match status" value="1"/>
</dbReference>
<dbReference type="OrthoDB" id="9804872at2"/>
<feature type="domain" description="Transglutaminase-like" evidence="3">
    <location>
        <begin position="432"/>
        <end position="502"/>
    </location>
</feature>
<dbReference type="InterPro" id="IPR052901">
    <property type="entry name" value="Bact_TGase-like"/>
</dbReference>
<dbReference type="Gene3D" id="3.10.620.30">
    <property type="match status" value="1"/>
</dbReference>
<feature type="transmembrane region" description="Helical" evidence="2">
    <location>
        <begin position="544"/>
        <end position="562"/>
    </location>
</feature>
<dbReference type="PANTHER" id="PTHR42736">
    <property type="entry name" value="PROTEIN-GLUTAMINE GAMMA-GLUTAMYLTRANSFERASE"/>
    <property type="match status" value="1"/>
</dbReference>
<dbReference type="InterPro" id="IPR038765">
    <property type="entry name" value="Papain-like_cys_pep_sf"/>
</dbReference>
<dbReference type="Proteomes" id="UP000434052">
    <property type="component" value="Unassembled WGS sequence"/>
</dbReference>
<comment type="caution">
    <text evidence="4">The sequence shown here is derived from an EMBL/GenBank/DDBJ whole genome shotgun (WGS) entry which is preliminary data.</text>
</comment>
<keyword evidence="2" id="KW-1133">Transmembrane helix</keyword>
<keyword evidence="2" id="KW-0812">Transmembrane</keyword>
<gene>
    <name evidence="4" type="ORF">DQK91_09275</name>
</gene>
<feature type="compositionally biased region" description="Basic and acidic residues" evidence="1">
    <location>
        <begin position="637"/>
        <end position="649"/>
    </location>
</feature>
<feature type="compositionally biased region" description="Polar residues" evidence="1">
    <location>
        <begin position="661"/>
        <end position="670"/>
    </location>
</feature>
<feature type="transmembrane region" description="Helical" evidence="2">
    <location>
        <begin position="50"/>
        <end position="70"/>
    </location>
</feature>
<evidence type="ECO:0000256" key="2">
    <source>
        <dbReference type="SAM" id="Phobius"/>
    </source>
</evidence>
<feature type="transmembrane region" description="Helical" evidence="2">
    <location>
        <begin position="127"/>
        <end position="148"/>
    </location>
</feature>